<evidence type="ECO:0000256" key="5">
    <source>
        <dbReference type="ARBA" id="ARBA00022692"/>
    </source>
</evidence>
<evidence type="ECO:0000256" key="2">
    <source>
        <dbReference type="ARBA" id="ARBA00006739"/>
    </source>
</evidence>
<protein>
    <submittedName>
        <fullName evidence="11">Putative glycosyltransferase</fullName>
    </submittedName>
</protein>
<sequence length="498" mass="53421">MLPLLAHRLRPVLDGLDVPYEVVTVDDGSTDASAVILQRLRHEWPEVRVVRLRANAGHQAAISAGLARSRGRYSVTIDADLQDPPEVIAEMLHLAKSEGVDVVYGVRNDRSTDTAFKRGTARAFYATMRAVSGTDAPPDAGDFRLMSRATVDAVNALPEHHRVLRLVVPALGFPSAQVTYKREERAAGHSKYPLTKMIKLSIDSLTSHSMAPLRLATWCGLLGGVLSLLILVYALISVWSGHAVAGWASTVVTVAAIGSIQLLCLGLLGEYVGRMYTMMQGIPTYFVAYDSAEIRRDSRSRVEAAAAAAPRSTLERVRPVPASEFPGGTSVHDEDGAVHVVTGARPDAPRLVVTEAVEESAAQDGVEAEPAVVTSGSRNDLTRRHDDTASTSDRDDERTSAPTVDPVLTQMERAAAVAEGSEAPTDAFVTTEGATATDAVERDDADDDRTVATVPPTSVLPRIDAPVLGSEQAAHHDERHVAHHGGLSAEERMARRLR</sequence>
<feature type="region of interest" description="Disordered" evidence="8">
    <location>
        <begin position="357"/>
        <end position="404"/>
    </location>
</feature>
<dbReference type="EMBL" id="BAFE01000030">
    <property type="protein sequence ID" value="GAB47996.1"/>
    <property type="molecule type" value="Genomic_DNA"/>
</dbReference>
<organism evidence="11 12">
    <name type="scientific">Mobilicoccus pelagius NBRC 104925</name>
    <dbReference type="NCBI Taxonomy" id="1089455"/>
    <lineage>
        <taxon>Bacteria</taxon>
        <taxon>Bacillati</taxon>
        <taxon>Actinomycetota</taxon>
        <taxon>Actinomycetes</taxon>
        <taxon>Micrococcales</taxon>
        <taxon>Dermatophilaceae</taxon>
        <taxon>Mobilicoccus</taxon>
    </lineage>
</organism>
<keyword evidence="6 9" id="KW-1133">Transmembrane helix</keyword>
<keyword evidence="5 9" id="KW-0812">Transmembrane</keyword>
<dbReference type="GO" id="GO:0005886">
    <property type="term" value="C:plasma membrane"/>
    <property type="evidence" value="ECO:0007669"/>
    <property type="project" value="TreeGrafter"/>
</dbReference>
<evidence type="ECO:0000313" key="12">
    <source>
        <dbReference type="Proteomes" id="UP000004367"/>
    </source>
</evidence>
<dbReference type="InterPro" id="IPR001173">
    <property type="entry name" value="Glyco_trans_2-like"/>
</dbReference>
<dbReference type="GO" id="GO:0016757">
    <property type="term" value="F:glycosyltransferase activity"/>
    <property type="evidence" value="ECO:0007669"/>
    <property type="project" value="UniProtKB-KW"/>
</dbReference>
<evidence type="ECO:0000313" key="11">
    <source>
        <dbReference type="EMBL" id="GAB47996.1"/>
    </source>
</evidence>
<evidence type="ECO:0000256" key="8">
    <source>
        <dbReference type="SAM" id="MobiDB-lite"/>
    </source>
</evidence>
<dbReference type="InterPro" id="IPR050256">
    <property type="entry name" value="Glycosyltransferase_2"/>
</dbReference>
<feature type="region of interest" description="Disordered" evidence="8">
    <location>
        <begin position="472"/>
        <end position="498"/>
    </location>
</feature>
<feature type="compositionally biased region" description="Basic and acidic residues" evidence="8">
    <location>
        <begin position="489"/>
        <end position="498"/>
    </location>
</feature>
<accession>H5UQI8</accession>
<dbReference type="Pfam" id="PF00535">
    <property type="entry name" value="Glycos_transf_2"/>
    <property type="match status" value="1"/>
</dbReference>
<dbReference type="Proteomes" id="UP000004367">
    <property type="component" value="Unassembled WGS sequence"/>
</dbReference>
<evidence type="ECO:0000256" key="4">
    <source>
        <dbReference type="ARBA" id="ARBA00022679"/>
    </source>
</evidence>
<evidence type="ECO:0000256" key="6">
    <source>
        <dbReference type="ARBA" id="ARBA00022989"/>
    </source>
</evidence>
<comment type="caution">
    <text evidence="11">The sequence shown here is derived from an EMBL/GenBank/DDBJ whole genome shotgun (WGS) entry which is preliminary data.</text>
</comment>
<dbReference type="Gene3D" id="3.90.550.10">
    <property type="entry name" value="Spore Coat Polysaccharide Biosynthesis Protein SpsA, Chain A"/>
    <property type="match status" value="1"/>
</dbReference>
<dbReference type="InterPro" id="IPR029044">
    <property type="entry name" value="Nucleotide-diphossugar_trans"/>
</dbReference>
<keyword evidence="3" id="KW-0328">Glycosyltransferase</keyword>
<comment type="subcellular location">
    <subcellularLocation>
        <location evidence="1">Membrane</location>
        <topology evidence="1">Multi-pass membrane protein</topology>
    </subcellularLocation>
</comment>
<dbReference type="SUPFAM" id="SSF53448">
    <property type="entry name" value="Nucleotide-diphospho-sugar transferases"/>
    <property type="match status" value="1"/>
</dbReference>
<keyword evidence="4 11" id="KW-0808">Transferase</keyword>
<dbReference type="CDD" id="cd04187">
    <property type="entry name" value="DPM1_like_bac"/>
    <property type="match status" value="1"/>
</dbReference>
<comment type="similarity">
    <text evidence="2">Belongs to the glycosyltransferase 2 family.</text>
</comment>
<proteinExistence type="inferred from homology"/>
<dbReference type="eggNOG" id="COG1215">
    <property type="taxonomic scope" value="Bacteria"/>
</dbReference>
<evidence type="ECO:0000256" key="9">
    <source>
        <dbReference type="SAM" id="Phobius"/>
    </source>
</evidence>
<feature type="domain" description="Glycosyltransferase 2-like" evidence="10">
    <location>
        <begin position="17"/>
        <end position="150"/>
    </location>
</feature>
<evidence type="ECO:0000259" key="10">
    <source>
        <dbReference type="Pfam" id="PF00535"/>
    </source>
</evidence>
<dbReference type="PANTHER" id="PTHR48090:SF1">
    <property type="entry name" value="PROPHAGE BACTOPRENOL GLUCOSYL TRANSFERASE HOMOLOG"/>
    <property type="match status" value="1"/>
</dbReference>
<keyword evidence="12" id="KW-1185">Reference proteome</keyword>
<feature type="compositionally biased region" description="Basic and acidic residues" evidence="8">
    <location>
        <begin position="380"/>
        <end position="399"/>
    </location>
</feature>
<feature type="transmembrane region" description="Helical" evidence="9">
    <location>
        <begin position="215"/>
        <end position="239"/>
    </location>
</feature>
<feature type="transmembrane region" description="Helical" evidence="9">
    <location>
        <begin position="245"/>
        <end position="269"/>
    </location>
</feature>
<dbReference type="STRING" id="1089455.MOPEL_032_00380"/>
<evidence type="ECO:0000256" key="3">
    <source>
        <dbReference type="ARBA" id="ARBA00022676"/>
    </source>
</evidence>
<dbReference type="PANTHER" id="PTHR48090">
    <property type="entry name" value="UNDECAPRENYL-PHOSPHATE 4-DEOXY-4-FORMAMIDO-L-ARABINOSE TRANSFERASE-RELATED"/>
    <property type="match status" value="1"/>
</dbReference>
<keyword evidence="7 9" id="KW-0472">Membrane</keyword>
<dbReference type="AlphaFoldDB" id="H5UQI8"/>
<name>H5UQI8_9MICO</name>
<gene>
    <name evidence="11" type="ORF">MOPEL_032_00380</name>
</gene>
<evidence type="ECO:0000256" key="1">
    <source>
        <dbReference type="ARBA" id="ARBA00004141"/>
    </source>
</evidence>
<evidence type="ECO:0000256" key="7">
    <source>
        <dbReference type="ARBA" id="ARBA00023136"/>
    </source>
</evidence>
<reference evidence="11 12" key="1">
    <citation type="submission" date="2012-02" db="EMBL/GenBank/DDBJ databases">
        <title>Whole genome shotgun sequence of Mobilicoccus pelagius NBRC 104925.</title>
        <authorList>
            <person name="Yoshida Y."/>
            <person name="Hosoyama A."/>
            <person name="Tsuchikane K."/>
            <person name="Katsumata H."/>
            <person name="Yamazaki S."/>
            <person name="Fujita N."/>
        </authorList>
    </citation>
    <scope>NUCLEOTIDE SEQUENCE [LARGE SCALE GENOMIC DNA]</scope>
    <source>
        <strain evidence="11 12">NBRC 104925</strain>
    </source>
</reference>